<gene>
    <name evidence="1" type="ORF">K3G42_015401</name>
</gene>
<dbReference type="Proteomes" id="UP000827872">
    <property type="component" value="Linkage Group LG15"/>
</dbReference>
<protein>
    <submittedName>
        <fullName evidence="1">Uncharacterized protein</fullName>
    </submittedName>
</protein>
<organism evidence="1 2">
    <name type="scientific">Sphaerodactylus townsendi</name>
    <dbReference type="NCBI Taxonomy" id="933632"/>
    <lineage>
        <taxon>Eukaryota</taxon>
        <taxon>Metazoa</taxon>
        <taxon>Chordata</taxon>
        <taxon>Craniata</taxon>
        <taxon>Vertebrata</taxon>
        <taxon>Euteleostomi</taxon>
        <taxon>Lepidosauria</taxon>
        <taxon>Squamata</taxon>
        <taxon>Bifurcata</taxon>
        <taxon>Gekkota</taxon>
        <taxon>Sphaerodactylidae</taxon>
        <taxon>Sphaerodactylus</taxon>
    </lineage>
</organism>
<dbReference type="EMBL" id="CM037628">
    <property type="protein sequence ID" value="KAH7997448.1"/>
    <property type="molecule type" value="Genomic_DNA"/>
</dbReference>
<accession>A0ACB8EXI2</accession>
<keyword evidence="2" id="KW-1185">Reference proteome</keyword>
<name>A0ACB8EXI2_9SAUR</name>
<sequence>MLGCFFLTEGAGRAGSVPTVALQKEVPMHGWVEGEALMQVIQDPAGIFELVEVVGNGTYGQVYKPPLLSEIGGRLQKVKGLIVHHQNIACTYYGAFVKKRPPWKLDLTSSEQLVMEFCGAGSGLAHLHAHKVIHRDIKGQNVLLTENAEVKLVDFGVSAQLDRTVGRRNTFIGTPYWMAPEVIACDENPDATYDYRLPGQEALPSSPPTEQLLKFPFIGTSPREAAGPHQLQQDHIDRLHKRGEKQMKLNREYSGSEEKRMAGVSGEAEPSSIMKRPRPIRSLA</sequence>
<proteinExistence type="predicted"/>
<evidence type="ECO:0000313" key="1">
    <source>
        <dbReference type="EMBL" id="KAH7997448.1"/>
    </source>
</evidence>
<comment type="caution">
    <text evidence="1">The sequence shown here is derived from an EMBL/GenBank/DDBJ whole genome shotgun (WGS) entry which is preliminary data.</text>
</comment>
<evidence type="ECO:0000313" key="2">
    <source>
        <dbReference type="Proteomes" id="UP000827872"/>
    </source>
</evidence>
<reference evidence="1" key="1">
    <citation type="submission" date="2021-08" db="EMBL/GenBank/DDBJ databases">
        <title>The first chromosome-level gecko genome reveals the dynamic sex chromosomes of Neotropical dwarf geckos (Sphaerodactylidae: Sphaerodactylus).</title>
        <authorList>
            <person name="Pinto B.J."/>
            <person name="Keating S.E."/>
            <person name="Gamble T."/>
        </authorList>
    </citation>
    <scope>NUCLEOTIDE SEQUENCE</scope>
    <source>
        <strain evidence="1">TG3544</strain>
    </source>
</reference>